<dbReference type="GO" id="GO:0016491">
    <property type="term" value="F:oxidoreductase activity"/>
    <property type="evidence" value="ECO:0007669"/>
    <property type="project" value="UniProtKB-KW"/>
</dbReference>
<evidence type="ECO:0000256" key="1">
    <source>
        <dbReference type="ARBA" id="ARBA00001954"/>
    </source>
</evidence>
<dbReference type="Pfam" id="PF03055">
    <property type="entry name" value="RPE65"/>
    <property type="match status" value="1"/>
</dbReference>
<dbReference type="PANTHER" id="PTHR10543">
    <property type="entry name" value="BETA-CAROTENE DIOXYGENASE"/>
    <property type="match status" value="1"/>
</dbReference>
<keyword evidence="3" id="KW-0479">Metal-binding</keyword>
<dbReference type="AlphaFoldDB" id="A0ABD6C8S4"/>
<evidence type="ECO:0000256" key="4">
    <source>
        <dbReference type="ARBA" id="ARBA00023002"/>
    </source>
</evidence>
<dbReference type="PANTHER" id="PTHR10543:SF24">
    <property type="entry name" value="CAROTENOID ISOMEROOXYGENASE"/>
    <property type="match status" value="1"/>
</dbReference>
<dbReference type="GO" id="GO:0046872">
    <property type="term" value="F:metal ion binding"/>
    <property type="evidence" value="ECO:0007669"/>
    <property type="project" value="UniProtKB-KW"/>
</dbReference>
<sequence length="476" mass="53248">MGDHRLGLQTFTDECRDRDLPVAGAIPDWLDGHLLRNGPGQFEVGGESVAHWFDALALLRGFEIRDGTVSYSARYLRSEAYTHAQATNELGFMEFGTNPDYSLPRRLVQVARGRLTDNASVDVTRIDGTIAAVTETARSVLVDAETLSTVRTHTFDDDLSLLGSLAHAHYDFDREEEIGLGFEYGPTSHYRLFRRGKRSAEREEIGAVAVDRPSYLHSFALTDRYVVVTEPPFDVHPLRMARGRPFVENFRWHPDEPTRFHVVDRRTGERVARLRTDPFFVFHHVNAYEGSGAAVVVDLVAFEDASVIDALYLDRLRRPEIDPPGGELRRYRLDLDSETVHSDRLHPGPVEFPMIDYRGRNARQHRYVYGVGRADGPGFLNAIEKIDVETGASSTWHEPETYPGEAVFVPRPDGTGEDDGVLLSVVLDVATERSALLVLDASTLEELARAPLPHALPFGFHGQFFRGDGVPSPSML</sequence>
<keyword evidence="7" id="KW-1185">Reference proteome</keyword>
<comment type="caution">
    <text evidence="6">The sequence shown here is derived from an EMBL/GenBank/DDBJ whole genome shotgun (WGS) entry which is preliminary data.</text>
</comment>
<dbReference type="RefSeq" id="WP_247379446.1">
    <property type="nucleotide sequence ID" value="NZ_JALLGV010000007.1"/>
</dbReference>
<dbReference type="EMBL" id="JBHUDJ010000002">
    <property type="protein sequence ID" value="MFD1586566.1"/>
    <property type="molecule type" value="Genomic_DNA"/>
</dbReference>
<protein>
    <submittedName>
        <fullName evidence="6">Carotenoid oxygenase family protein</fullName>
    </submittedName>
</protein>
<evidence type="ECO:0000313" key="6">
    <source>
        <dbReference type="EMBL" id="MFD1586566.1"/>
    </source>
</evidence>
<organism evidence="6 7">
    <name type="scientific">Halorientalis brevis</name>
    <dbReference type="NCBI Taxonomy" id="1126241"/>
    <lineage>
        <taxon>Archaea</taxon>
        <taxon>Methanobacteriati</taxon>
        <taxon>Methanobacteriota</taxon>
        <taxon>Stenosarchaea group</taxon>
        <taxon>Halobacteria</taxon>
        <taxon>Halobacteriales</taxon>
        <taxon>Haloarculaceae</taxon>
        <taxon>Halorientalis</taxon>
    </lineage>
</organism>
<dbReference type="InterPro" id="IPR011044">
    <property type="entry name" value="Quino_amine_DH_bsu"/>
</dbReference>
<evidence type="ECO:0000313" key="7">
    <source>
        <dbReference type="Proteomes" id="UP001597119"/>
    </source>
</evidence>
<dbReference type="SUPFAM" id="SSF50969">
    <property type="entry name" value="YVTN repeat-like/Quinoprotein amine dehydrogenase"/>
    <property type="match status" value="1"/>
</dbReference>
<reference evidence="6 7" key="1">
    <citation type="journal article" date="2019" name="Int. J. Syst. Evol. Microbiol.">
        <title>The Global Catalogue of Microorganisms (GCM) 10K type strain sequencing project: providing services to taxonomists for standard genome sequencing and annotation.</title>
        <authorList>
            <consortium name="The Broad Institute Genomics Platform"/>
            <consortium name="The Broad Institute Genome Sequencing Center for Infectious Disease"/>
            <person name="Wu L."/>
            <person name="Ma J."/>
        </authorList>
    </citation>
    <scope>NUCLEOTIDE SEQUENCE [LARGE SCALE GENOMIC DNA]</scope>
    <source>
        <strain evidence="6 7">CGMCC 1.12125</strain>
    </source>
</reference>
<proteinExistence type="inferred from homology"/>
<gene>
    <name evidence="6" type="ORF">ACFR9U_06200</name>
</gene>
<evidence type="ECO:0000256" key="2">
    <source>
        <dbReference type="ARBA" id="ARBA00006787"/>
    </source>
</evidence>
<dbReference type="InterPro" id="IPR004294">
    <property type="entry name" value="Carotenoid_Oase"/>
</dbReference>
<accession>A0ABD6C8S4</accession>
<evidence type="ECO:0000256" key="3">
    <source>
        <dbReference type="ARBA" id="ARBA00022723"/>
    </source>
</evidence>
<keyword evidence="4" id="KW-0560">Oxidoreductase</keyword>
<dbReference type="Proteomes" id="UP001597119">
    <property type="component" value="Unassembled WGS sequence"/>
</dbReference>
<comment type="similarity">
    <text evidence="2">Belongs to the carotenoid oxygenase family.</text>
</comment>
<name>A0ABD6C8S4_9EURY</name>
<keyword evidence="5" id="KW-0408">Iron</keyword>
<comment type="cofactor">
    <cofactor evidence="1">
        <name>Fe(2+)</name>
        <dbReference type="ChEBI" id="CHEBI:29033"/>
    </cofactor>
</comment>
<evidence type="ECO:0000256" key="5">
    <source>
        <dbReference type="ARBA" id="ARBA00023004"/>
    </source>
</evidence>